<dbReference type="PROSITE" id="PS51068">
    <property type="entry name" value="FPG_CAT"/>
    <property type="match status" value="1"/>
</dbReference>
<dbReference type="InterPro" id="IPR010979">
    <property type="entry name" value="Ribosomal_uS13-like_H2TH"/>
</dbReference>
<dbReference type="GO" id="GO:0006284">
    <property type="term" value="P:base-excision repair"/>
    <property type="evidence" value="ECO:0007669"/>
    <property type="project" value="InterPro"/>
</dbReference>
<evidence type="ECO:0000256" key="9">
    <source>
        <dbReference type="ARBA" id="ARBA00023125"/>
    </source>
</evidence>
<evidence type="ECO:0000256" key="11">
    <source>
        <dbReference type="ARBA" id="ARBA00023239"/>
    </source>
</evidence>
<evidence type="ECO:0000256" key="4">
    <source>
        <dbReference type="ARBA" id="ARBA00022723"/>
    </source>
</evidence>
<dbReference type="KEGG" id="cqn:G7Y29_10390"/>
<proteinExistence type="inferred from homology"/>
<evidence type="ECO:0000256" key="8">
    <source>
        <dbReference type="ARBA" id="ARBA00022833"/>
    </source>
</evidence>
<dbReference type="InterPro" id="IPR010663">
    <property type="entry name" value="Znf_FPG/IleRS"/>
</dbReference>
<feature type="domain" description="Formamidopyrimidine-DNA glycosylase catalytic" evidence="17">
    <location>
        <begin position="2"/>
        <end position="103"/>
    </location>
</feature>
<protein>
    <recommendedName>
        <fullName evidence="3">DNA-(apurinic or apyrimidinic site) lyase</fullName>
        <ecNumber evidence="3">4.2.99.18</ecNumber>
    </recommendedName>
</protein>
<feature type="domain" description="FPG-type" evidence="16">
    <location>
        <begin position="230"/>
        <end position="264"/>
    </location>
</feature>
<dbReference type="Pfam" id="PF06831">
    <property type="entry name" value="H2TH"/>
    <property type="match status" value="1"/>
</dbReference>
<dbReference type="GO" id="GO:0006979">
    <property type="term" value="P:response to oxidative stress"/>
    <property type="evidence" value="ECO:0007669"/>
    <property type="project" value="UniProtKB-ARBA"/>
</dbReference>
<keyword evidence="10" id="KW-0234">DNA repair</keyword>
<evidence type="ECO:0000256" key="2">
    <source>
        <dbReference type="ARBA" id="ARBA00009409"/>
    </source>
</evidence>
<keyword evidence="7" id="KW-0378">Hydrolase</keyword>
<dbReference type="PROSITE" id="PS51066">
    <property type="entry name" value="ZF_FPG_2"/>
    <property type="match status" value="1"/>
</dbReference>
<comment type="catalytic activity">
    <reaction evidence="14">
        <text>2'-deoxyribonucleotide-(2'-deoxyribose 5'-phosphate)-2'-deoxyribonucleotide-DNA = a 3'-end 2'-deoxyribonucleotide-(2,3-dehydro-2,3-deoxyribose 5'-phosphate)-DNA + a 5'-end 5'-phospho-2'-deoxyribonucleoside-DNA + H(+)</text>
        <dbReference type="Rhea" id="RHEA:66592"/>
        <dbReference type="Rhea" id="RHEA-COMP:13180"/>
        <dbReference type="Rhea" id="RHEA-COMP:16897"/>
        <dbReference type="Rhea" id="RHEA-COMP:17067"/>
        <dbReference type="ChEBI" id="CHEBI:15378"/>
        <dbReference type="ChEBI" id="CHEBI:136412"/>
        <dbReference type="ChEBI" id="CHEBI:157695"/>
        <dbReference type="ChEBI" id="CHEBI:167181"/>
        <dbReference type="EC" id="4.2.99.18"/>
    </reaction>
</comment>
<dbReference type="SMART" id="SM00898">
    <property type="entry name" value="Fapy_DNA_glyco"/>
    <property type="match status" value="1"/>
</dbReference>
<comment type="cofactor">
    <cofactor evidence="1">
        <name>Zn(2+)</name>
        <dbReference type="ChEBI" id="CHEBI:29105"/>
    </cofactor>
</comment>
<dbReference type="AlphaFoldDB" id="A0A7T0KM10"/>
<dbReference type="InterPro" id="IPR012319">
    <property type="entry name" value="FPG_cat"/>
</dbReference>
<dbReference type="EC" id="4.2.99.18" evidence="3"/>
<evidence type="ECO:0000256" key="10">
    <source>
        <dbReference type="ARBA" id="ARBA00023204"/>
    </source>
</evidence>
<dbReference type="FunFam" id="1.10.8.50:FF:000003">
    <property type="entry name" value="Formamidopyrimidine-DNA glycosylase"/>
    <property type="match status" value="1"/>
</dbReference>
<evidence type="ECO:0000256" key="13">
    <source>
        <dbReference type="ARBA" id="ARBA00023295"/>
    </source>
</evidence>
<dbReference type="Pfam" id="PF06827">
    <property type="entry name" value="zf-FPG_IleRS"/>
    <property type="match status" value="1"/>
</dbReference>
<name>A0A7T0KM10_9CORY</name>
<dbReference type="InterPro" id="IPR000214">
    <property type="entry name" value="Znf_DNA_glyclase/AP_lyase"/>
</dbReference>
<keyword evidence="9" id="KW-0238">DNA-binding</keyword>
<dbReference type="GO" id="GO:0000703">
    <property type="term" value="F:oxidized pyrimidine nucleobase lesion DNA N-glycosylase activity"/>
    <property type="evidence" value="ECO:0007669"/>
    <property type="project" value="TreeGrafter"/>
</dbReference>
<dbReference type="SUPFAM" id="SSF57716">
    <property type="entry name" value="Glucocorticoid receptor-like (DNA-binding domain)"/>
    <property type="match status" value="1"/>
</dbReference>
<evidence type="ECO:0000256" key="12">
    <source>
        <dbReference type="ARBA" id="ARBA00023268"/>
    </source>
</evidence>
<evidence type="ECO:0000256" key="5">
    <source>
        <dbReference type="ARBA" id="ARBA00022763"/>
    </source>
</evidence>
<keyword evidence="11" id="KW-0456">Lyase</keyword>
<evidence type="ECO:0000259" key="17">
    <source>
        <dbReference type="PROSITE" id="PS51068"/>
    </source>
</evidence>
<evidence type="ECO:0000256" key="3">
    <source>
        <dbReference type="ARBA" id="ARBA00012720"/>
    </source>
</evidence>
<dbReference type="InterPro" id="IPR015886">
    <property type="entry name" value="H2TH_FPG"/>
</dbReference>
<dbReference type="SMART" id="SM01232">
    <property type="entry name" value="H2TH"/>
    <property type="match status" value="1"/>
</dbReference>
<keyword evidence="12" id="KW-0511">Multifunctional enzyme</keyword>
<dbReference type="InterPro" id="IPR035937">
    <property type="entry name" value="FPG_N"/>
</dbReference>
<evidence type="ECO:0000313" key="18">
    <source>
        <dbReference type="EMBL" id="QPK83213.1"/>
    </source>
</evidence>
<reference evidence="18 19" key="1">
    <citation type="submission" date="2020-11" db="EMBL/GenBank/DDBJ databases">
        <title>Corynebacterium sp. MC1420.</title>
        <authorList>
            <person name="Zhou J."/>
        </authorList>
    </citation>
    <scope>NUCLEOTIDE SEQUENCE [LARGE SCALE GENOMIC DNA]</scope>
    <source>
        <strain evidence="18 19">MC1420</strain>
    </source>
</reference>
<dbReference type="Gene3D" id="3.20.190.10">
    <property type="entry name" value="MutM-like, N-terminal"/>
    <property type="match status" value="1"/>
</dbReference>
<dbReference type="EMBL" id="CP064955">
    <property type="protein sequence ID" value="QPK83213.1"/>
    <property type="molecule type" value="Genomic_DNA"/>
</dbReference>
<dbReference type="PROSITE" id="PS01242">
    <property type="entry name" value="ZF_FPG_1"/>
    <property type="match status" value="1"/>
</dbReference>
<dbReference type="GO" id="GO:0008534">
    <property type="term" value="F:oxidized purine nucleobase lesion DNA N-glycosylase activity"/>
    <property type="evidence" value="ECO:0007669"/>
    <property type="project" value="UniProtKB-ARBA"/>
</dbReference>
<keyword evidence="5" id="KW-0227">DNA damage</keyword>
<evidence type="ECO:0000256" key="7">
    <source>
        <dbReference type="ARBA" id="ARBA00022801"/>
    </source>
</evidence>
<evidence type="ECO:0000256" key="6">
    <source>
        <dbReference type="ARBA" id="ARBA00022771"/>
    </source>
</evidence>
<dbReference type="Gene3D" id="1.10.8.50">
    <property type="match status" value="1"/>
</dbReference>
<dbReference type="SUPFAM" id="SSF46946">
    <property type="entry name" value="S13-like H2TH domain"/>
    <property type="match status" value="1"/>
</dbReference>
<evidence type="ECO:0000256" key="14">
    <source>
        <dbReference type="ARBA" id="ARBA00044632"/>
    </source>
</evidence>
<dbReference type="CDD" id="cd08970">
    <property type="entry name" value="AcNei1_N"/>
    <property type="match status" value="1"/>
</dbReference>
<organism evidence="18 19">
    <name type="scientific">Corynebacterium qintianiae</name>
    <dbReference type="NCBI Taxonomy" id="2709392"/>
    <lineage>
        <taxon>Bacteria</taxon>
        <taxon>Bacillati</taxon>
        <taxon>Actinomycetota</taxon>
        <taxon>Actinomycetes</taxon>
        <taxon>Mycobacteriales</taxon>
        <taxon>Corynebacteriaceae</taxon>
        <taxon>Corynebacterium</taxon>
    </lineage>
</organism>
<accession>A0A7T0KM10</accession>
<comment type="similarity">
    <text evidence="2">Belongs to the FPG family.</text>
</comment>
<dbReference type="InterPro" id="IPR015887">
    <property type="entry name" value="DNA_glyclase_Znf_dom_DNA_BS"/>
</dbReference>
<keyword evidence="4" id="KW-0479">Metal-binding</keyword>
<gene>
    <name evidence="18" type="ORF">G7Y29_10390</name>
</gene>
<keyword evidence="8" id="KW-0862">Zinc</keyword>
<evidence type="ECO:0000313" key="19">
    <source>
        <dbReference type="Proteomes" id="UP000594586"/>
    </source>
</evidence>
<dbReference type="GO" id="GO:0140078">
    <property type="term" value="F:class I DNA-(apurinic or apyrimidinic site) endonuclease activity"/>
    <property type="evidence" value="ECO:0007669"/>
    <property type="project" value="UniProtKB-EC"/>
</dbReference>
<dbReference type="GO" id="GO:0008270">
    <property type="term" value="F:zinc ion binding"/>
    <property type="evidence" value="ECO:0007669"/>
    <property type="project" value="UniProtKB-KW"/>
</dbReference>
<keyword evidence="19" id="KW-1185">Reference proteome</keyword>
<dbReference type="SUPFAM" id="SSF81624">
    <property type="entry name" value="N-terminal domain of MutM-like DNA repair proteins"/>
    <property type="match status" value="1"/>
</dbReference>
<evidence type="ECO:0000256" key="1">
    <source>
        <dbReference type="ARBA" id="ARBA00001947"/>
    </source>
</evidence>
<evidence type="ECO:0000256" key="15">
    <source>
        <dbReference type="PROSITE-ProRule" id="PRU00391"/>
    </source>
</evidence>
<dbReference type="GO" id="GO:0003690">
    <property type="term" value="F:double-stranded DNA binding"/>
    <property type="evidence" value="ECO:0007669"/>
    <property type="project" value="UniProtKB-ARBA"/>
</dbReference>
<dbReference type="GO" id="GO:0003684">
    <property type="term" value="F:damaged DNA binding"/>
    <property type="evidence" value="ECO:0007669"/>
    <property type="project" value="InterPro"/>
</dbReference>
<dbReference type="Pfam" id="PF01149">
    <property type="entry name" value="Fapy_DNA_glyco"/>
    <property type="match status" value="1"/>
</dbReference>
<dbReference type="RefSeq" id="WP_165003228.1">
    <property type="nucleotide sequence ID" value="NZ_CP064955.1"/>
</dbReference>
<keyword evidence="13" id="KW-0326">Glycosidase</keyword>
<sequence length="266" mass="29128">MPEGHVIHRLAAHLNSRFRGGPLAISSPQGRFETSLIDASSLALAEAHGKHLFMTFSTGHIVYVHLGLIGSFRFEPAADVWGQIRLRLVAGEEAANLRGPQFCRYVSPADMQGILDRTGEDPLREDAAPADLFARVGASKRAIGSLMMDQKMFAGVGNIYRAEALFRQGISPFLPGNALTRVEFDAIWADLVALMRYGVDHGRIDTVRDEHSPDAMGRDPRKDDHGGEVYVYRRAGEPCFVCGAPISVRKVEGRNLFWCPGCQPGG</sequence>
<dbReference type="PANTHER" id="PTHR42697">
    <property type="entry name" value="ENDONUCLEASE 8"/>
    <property type="match status" value="1"/>
</dbReference>
<dbReference type="PANTHER" id="PTHR42697:SF3">
    <property type="entry name" value="ENDONUCLEASE 8 1"/>
    <property type="match status" value="1"/>
</dbReference>
<dbReference type="Proteomes" id="UP000594586">
    <property type="component" value="Chromosome"/>
</dbReference>
<evidence type="ECO:0000259" key="16">
    <source>
        <dbReference type="PROSITE" id="PS51066"/>
    </source>
</evidence>
<keyword evidence="6 15" id="KW-0863">Zinc-finger</keyword>